<dbReference type="Pfam" id="PF03483">
    <property type="entry name" value="B3_4"/>
    <property type="match status" value="1"/>
</dbReference>
<evidence type="ECO:0000256" key="4">
    <source>
        <dbReference type="ARBA" id="ARBA00022723"/>
    </source>
</evidence>
<evidence type="ECO:0000256" key="9">
    <source>
        <dbReference type="ARBA" id="ARBA00023146"/>
    </source>
</evidence>
<keyword evidence="3" id="KW-0436">Ligase</keyword>
<organism evidence="11 12">
    <name type="scientific">Candidatus Roizmanbacteria bacterium RIFCSPLOWO2_01_FULL_37_12</name>
    <dbReference type="NCBI Taxonomy" id="1802056"/>
    <lineage>
        <taxon>Bacteria</taxon>
        <taxon>Candidatus Roizmaniibacteriota</taxon>
    </lineage>
</organism>
<dbReference type="GO" id="GO:0006432">
    <property type="term" value="P:phenylalanyl-tRNA aminoacylation"/>
    <property type="evidence" value="ECO:0007669"/>
    <property type="project" value="InterPro"/>
</dbReference>
<comment type="cofactor">
    <cofactor evidence="1">
        <name>Mg(2+)</name>
        <dbReference type="ChEBI" id="CHEBI:18420"/>
    </cofactor>
</comment>
<dbReference type="InterPro" id="IPR005146">
    <property type="entry name" value="B3/B4_tRNA-bd"/>
</dbReference>
<evidence type="ECO:0000256" key="3">
    <source>
        <dbReference type="ARBA" id="ARBA00022598"/>
    </source>
</evidence>
<reference evidence="11 12" key="1">
    <citation type="journal article" date="2016" name="Nat. Commun.">
        <title>Thousands of microbial genomes shed light on interconnected biogeochemical processes in an aquifer system.</title>
        <authorList>
            <person name="Anantharaman K."/>
            <person name="Brown C.T."/>
            <person name="Hug L.A."/>
            <person name="Sharon I."/>
            <person name="Castelle C.J."/>
            <person name="Probst A.J."/>
            <person name="Thomas B.C."/>
            <person name="Singh A."/>
            <person name="Wilkins M.J."/>
            <person name="Karaoz U."/>
            <person name="Brodie E.L."/>
            <person name="Williams K.H."/>
            <person name="Hubbard S.S."/>
            <person name="Banfield J.F."/>
        </authorList>
    </citation>
    <scope>NUCLEOTIDE SEQUENCE [LARGE SCALE GENOMIC DNA]</scope>
</reference>
<evidence type="ECO:0000256" key="6">
    <source>
        <dbReference type="ARBA" id="ARBA00022840"/>
    </source>
</evidence>
<dbReference type="GO" id="GO:0005524">
    <property type="term" value="F:ATP binding"/>
    <property type="evidence" value="ECO:0007669"/>
    <property type="project" value="UniProtKB-KW"/>
</dbReference>
<dbReference type="PANTHER" id="PTHR10947">
    <property type="entry name" value="PHENYLALANYL-TRNA SYNTHETASE BETA CHAIN AND LEUCINE-RICH REPEAT-CONTAINING PROTEIN 47"/>
    <property type="match status" value="1"/>
</dbReference>
<dbReference type="EMBL" id="MGAG01000023">
    <property type="protein sequence ID" value="OGK40618.1"/>
    <property type="molecule type" value="Genomic_DNA"/>
</dbReference>
<sequence>MNIKITHSWLLEYLDTDSAPDEIQKYLSLCGPSVERIEKIKDDYVYDIEITSNRVDSASVMGIAREATTILPRYGKKAQLKNRKIEAPKLVYNTFNLTVEDKQNLSRRTMAVIFDGVKIKQSPSFIKERLEAIGIRSLNNLVDITNYIMVETGHPTHVFDYDRVKTGRFIFRLASKGEKLITLDKKIFTLKGGEIVIDDGTGRIIDLPSIMGTENSVVTSDSKRVIFFIDNVDPVLIRKASMTHGIRTIAATYNEKGIDPEIAKTTLLRGIQLFQANANPSSMSRIVDIYKDPVRSKAVKTDLDFINSRIGVKIPARQIILILKNLQFGYEQSGKIITVIPPSYRAKDIQIPEDIVEEVARIYGYHNLPNNIQSTVYVKQPKDMELFFELQSKIKHFLKHLGLNEVMNYSMVSKDLISKADLKPEDHLRLKNTISGDIEYLRTHLLPSLIVNIKNNEGKGNELRFFEIAKVYLKMSGDLPFEPYKLGIATNTSLADLKGIITALLNELNIHNYDYAENPKTQEYSGKLPHTQSLINIESDNLVKFGFLSKERKLKYELKSDVFLAVFNIKNLIKFSKSFSQYIPINQYAVIKLDKTFQLMPYFSYAVIRRHAYQSKLLQKLEVISLYKNNLTLRFYYSSLERNITEKEAKNELEKIKEV</sequence>
<dbReference type="PANTHER" id="PTHR10947:SF0">
    <property type="entry name" value="PHENYLALANINE--TRNA LIGASE BETA SUBUNIT"/>
    <property type="match status" value="1"/>
</dbReference>
<proteinExistence type="predicted"/>
<dbReference type="Gene3D" id="3.50.40.10">
    <property type="entry name" value="Phenylalanyl-trna Synthetase, Chain B, domain 3"/>
    <property type="match status" value="1"/>
</dbReference>
<name>A0A1F7IB89_9BACT</name>
<dbReference type="EC" id="6.1.1.20" evidence="2"/>
<evidence type="ECO:0000256" key="8">
    <source>
        <dbReference type="ARBA" id="ARBA00022917"/>
    </source>
</evidence>
<gene>
    <name evidence="11" type="ORF">A2954_00390</name>
</gene>
<evidence type="ECO:0000259" key="10">
    <source>
        <dbReference type="PROSITE" id="PS51483"/>
    </source>
</evidence>
<keyword evidence="6" id="KW-0067">ATP-binding</keyword>
<dbReference type="Gene3D" id="3.30.56.10">
    <property type="match status" value="2"/>
</dbReference>
<dbReference type="GO" id="GO:0004826">
    <property type="term" value="F:phenylalanine-tRNA ligase activity"/>
    <property type="evidence" value="ECO:0007669"/>
    <property type="project" value="UniProtKB-EC"/>
</dbReference>
<evidence type="ECO:0000313" key="12">
    <source>
        <dbReference type="Proteomes" id="UP000177698"/>
    </source>
</evidence>
<dbReference type="GO" id="GO:0000287">
    <property type="term" value="F:magnesium ion binding"/>
    <property type="evidence" value="ECO:0007669"/>
    <property type="project" value="InterPro"/>
</dbReference>
<keyword evidence="8" id="KW-0648">Protein biosynthesis</keyword>
<dbReference type="PROSITE" id="PS51483">
    <property type="entry name" value="B5"/>
    <property type="match status" value="1"/>
</dbReference>
<dbReference type="InterPro" id="IPR009061">
    <property type="entry name" value="DNA-bd_dom_put_sf"/>
</dbReference>
<dbReference type="SMART" id="SM00874">
    <property type="entry name" value="B5"/>
    <property type="match status" value="1"/>
</dbReference>
<evidence type="ECO:0000256" key="5">
    <source>
        <dbReference type="ARBA" id="ARBA00022741"/>
    </source>
</evidence>
<keyword evidence="4" id="KW-0479">Metal-binding</keyword>
<evidence type="ECO:0000313" key="11">
    <source>
        <dbReference type="EMBL" id="OGK40618.1"/>
    </source>
</evidence>
<evidence type="ECO:0000256" key="1">
    <source>
        <dbReference type="ARBA" id="ARBA00001946"/>
    </source>
</evidence>
<protein>
    <recommendedName>
        <fullName evidence="2">phenylalanine--tRNA ligase</fullName>
        <ecNumber evidence="2">6.1.1.20</ecNumber>
    </recommendedName>
</protein>
<evidence type="ECO:0000256" key="7">
    <source>
        <dbReference type="ARBA" id="ARBA00022842"/>
    </source>
</evidence>
<dbReference type="Pfam" id="PF03484">
    <property type="entry name" value="B5"/>
    <property type="match status" value="1"/>
</dbReference>
<dbReference type="STRING" id="1802056.A2954_00390"/>
<dbReference type="SUPFAM" id="SSF56037">
    <property type="entry name" value="PheT/TilS domain"/>
    <property type="match status" value="1"/>
</dbReference>
<dbReference type="InterPro" id="IPR020825">
    <property type="entry name" value="Phe-tRNA_synthase-like_B3/B4"/>
</dbReference>
<evidence type="ECO:0000256" key="2">
    <source>
        <dbReference type="ARBA" id="ARBA00012814"/>
    </source>
</evidence>
<feature type="domain" description="B5" evidence="10">
    <location>
        <begin position="294"/>
        <end position="370"/>
    </location>
</feature>
<dbReference type="Gene3D" id="3.30.930.10">
    <property type="entry name" value="Bira Bifunctional Protein, Domain 2"/>
    <property type="match status" value="1"/>
</dbReference>
<dbReference type="InterPro" id="IPR045864">
    <property type="entry name" value="aa-tRNA-synth_II/BPL/LPL"/>
</dbReference>
<dbReference type="InterPro" id="IPR045060">
    <property type="entry name" value="Phe-tRNA-ligase_IIc_bsu"/>
</dbReference>
<comment type="caution">
    <text evidence="11">The sequence shown here is derived from an EMBL/GenBank/DDBJ whole genome shotgun (WGS) entry which is preliminary data.</text>
</comment>
<dbReference type="GO" id="GO:0009328">
    <property type="term" value="C:phenylalanine-tRNA ligase complex"/>
    <property type="evidence" value="ECO:0007669"/>
    <property type="project" value="TreeGrafter"/>
</dbReference>
<dbReference type="Pfam" id="PF17759">
    <property type="entry name" value="tRNA_synthFbeta"/>
    <property type="match status" value="1"/>
</dbReference>
<dbReference type="InterPro" id="IPR041616">
    <property type="entry name" value="PheRS_beta_core"/>
</dbReference>
<keyword evidence="5" id="KW-0547">Nucleotide-binding</keyword>
<keyword evidence="9" id="KW-0030">Aminoacyl-tRNA synthetase</keyword>
<dbReference type="InterPro" id="IPR005147">
    <property type="entry name" value="tRNA_synthase_B5-dom"/>
</dbReference>
<keyword evidence="7" id="KW-0460">Magnesium</keyword>
<dbReference type="SUPFAM" id="SSF55681">
    <property type="entry name" value="Class II aaRS and biotin synthetases"/>
    <property type="match status" value="1"/>
</dbReference>
<dbReference type="AlphaFoldDB" id="A0A1F7IB89"/>
<dbReference type="SUPFAM" id="SSF46955">
    <property type="entry name" value="Putative DNA-binding domain"/>
    <property type="match status" value="2"/>
</dbReference>
<dbReference type="SMART" id="SM00873">
    <property type="entry name" value="B3_4"/>
    <property type="match status" value="1"/>
</dbReference>
<accession>A0A1F7IB89</accession>
<dbReference type="Proteomes" id="UP000177698">
    <property type="component" value="Unassembled WGS sequence"/>
</dbReference>
<dbReference type="GO" id="GO:0003723">
    <property type="term" value="F:RNA binding"/>
    <property type="evidence" value="ECO:0007669"/>
    <property type="project" value="InterPro"/>
</dbReference>